<dbReference type="EMBL" id="JABBWE010000023">
    <property type="protein sequence ID" value="KAG1795019.1"/>
    <property type="molecule type" value="Genomic_DNA"/>
</dbReference>
<dbReference type="AlphaFoldDB" id="A0A9P7AT69"/>
<reference evidence="1" key="1">
    <citation type="journal article" date="2020" name="New Phytol.">
        <title>Comparative genomics reveals dynamic genome evolution in host specialist ectomycorrhizal fungi.</title>
        <authorList>
            <person name="Lofgren L.A."/>
            <person name="Nguyen N.H."/>
            <person name="Vilgalys R."/>
            <person name="Ruytinx J."/>
            <person name="Liao H.L."/>
            <person name="Branco S."/>
            <person name="Kuo A."/>
            <person name="LaButti K."/>
            <person name="Lipzen A."/>
            <person name="Andreopoulos W."/>
            <person name="Pangilinan J."/>
            <person name="Riley R."/>
            <person name="Hundley H."/>
            <person name="Na H."/>
            <person name="Barry K."/>
            <person name="Grigoriev I.V."/>
            <person name="Stajich J.E."/>
            <person name="Kennedy P.G."/>
        </authorList>
    </citation>
    <scope>NUCLEOTIDE SEQUENCE</scope>
    <source>
        <strain evidence="1">S12</strain>
    </source>
</reference>
<keyword evidence="2" id="KW-1185">Reference proteome</keyword>
<comment type="caution">
    <text evidence="1">The sequence shown here is derived from an EMBL/GenBank/DDBJ whole genome shotgun (WGS) entry which is preliminary data.</text>
</comment>
<sequence>MGPGSRRDTLDDHFGDWNWKKLVGLGATLLCKMKEANKKHTAHASAFEELNKALKPETTAGWRAYVEYWEENPNDASVPNPFETKVSTITQAAVRLKLVEMESRQLCEGNDMSLHPDVSTSVFIATGIDLESEHLRHCFQSDFSLQGAHQTDRQKTVLMQQWNALQCKVDAWKRMQLLYTPTVQLLSSRMEPIGMPDNPEDIKLFLPSSLTADSVSCSPHLFTIEWELRIAQAGDALDDIRRSLRLRDYMYTFKWNWIHGQSANTCVQNALGRVEARAAAAANKYCAAHAALSSLAPVLNKKGESEGRRQLLWIWMVEGVGDDEDEVVQDCLRIEWCKAHARMMRWKEEIELLREEMR</sequence>
<dbReference type="GeneID" id="64600212"/>
<accession>A0A9P7AT69</accession>
<dbReference type="RefSeq" id="XP_041160971.1">
    <property type="nucleotide sequence ID" value="XM_041306448.1"/>
</dbReference>
<protein>
    <submittedName>
        <fullName evidence="1">Uncharacterized protein</fullName>
    </submittedName>
</protein>
<dbReference type="Proteomes" id="UP000719766">
    <property type="component" value="Unassembled WGS sequence"/>
</dbReference>
<gene>
    <name evidence="1" type="ORF">HD556DRAFT_1442348</name>
</gene>
<dbReference type="OrthoDB" id="2676740at2759"/>
<evidence type="ECO:0000313" key="2">
    <source>
        <dbReference type="Proteomes" id="UP000719766"/>
    </source>
</evidence>
<organism evidence="1 2">
    <name type="scientific">Suillus plorans</name>
    <dbReference type="NCBI Taxonomy" id="116603"/>
    <lineage>
        <taxon>Eukaryota</taxon>
        <taxon>Fungi</taxon>
        <taxon>Dikarya</taxon>
        <taxon>Basidiomycota</taxon>
        <taxon>Agaricomycotina</taxon>
        <taxon>Agaricomycetes</taxon>
        <taxon>Agaricomycetidae</taxon>
        <taxon>Boletales</taxon>
        <taxon>Suillineae</taxon>
        <taxon>Suillaceae</taxon>
        <taxon>Suillus</taxon>
    </lineage>
</organism>
<proteinExistence type="predicted"/>
<name>A0A9P7AT69_9AGAM</name>
<evidence type="ECO:0000313" key="1">
    <source>
        <dbReference type="EMBL" id="KAG1795019.1"/>
    </source>
</evidence>